<dbReference type="AlphaFoldDB" id="A0A410D785"/>
<protein>
    <submittedName>
        <fullName evidence="4">PilZ domain-containing protein</fullName>
    </submittedName>
</protein>
<dbReference type="EMBL" id="CP025688">
    <property type="protein sequence ID" value="QAA21947.1"/>
    <property type="molecule type" value="Genomic_DNA"/>
</dbReference>
<evidence type="ECO:0000313" key="6">
    <source>
        <dbReference type="Proteomes" id="UP000326951"/>
    </source>
</evidence>
<keyword evidence="1" id="KW-1133">Transmembrane helix</keyword>
<sequence length="184" mass="21382">MAENLNLLLGIGIEAVGLMIVIICCIRHYNKVITRDHEVITELRRRLYNQTAVKERRAHYRIKLDGEKCHVRILDFGEQPLQRLNNQSIDAEMLDLSIGGMKMRCRIDFPVKEKVLVAITFSEEDETPIHVKGIVKRKETKHGRRAINYGIQFTHLSAKKETEIQSYMNKKDLSRKQLVRSSAR</sequence>
<dbReference type="SUPFAM" id="SSF141371">
    <property type="entry name" value="PilZ domain-like"/>
    <property type="match status" value="1"/>
</dbReference>
<evidence type="ECO:0000259" key="2">
    <source>
        <dbReference type="Pfam" id="PF07238"/>
    </source>
</evidence>
<evidence type="ECO:0000313" key="5">
    <source>
        <dbReference type="Proteomes" id="UP000285882"/>
    </source>
</evidence>
<feature type="transmembrane region" description="Helical" evidence="1">
    <location>
        <begin position="6"/>
        <end position="26"/>
    </location>
</feature>
<keyword evidence="1" id="KW-0812">Transmembrane</keyword>
<dbReference type="STRING" id="1449983.GCA_000647835_03218"/>
<dbReference type="Proteomes" id="UP000285882">
    <property type="component" value="Chromosome"/>
</dbReference>
<evidence type="ECO:0000313" key="4">
    <source>
        <dbReference type="EMBL" id="QAA21947.1"/>
    </source>
</evidence>
<dbReference type="RefSeq" id="WP_051575358.1">
    <property type="nucleotide sequence ID" value="NZ_AP021853.1"/>
</dbReference>
<dbReference type="Pfam" id="PF07238">
    <property type="entry name" value="PilZ"/>
    <property type="match status" value="1"/>
</dbReference>
<dbReference type="Gene3D" id="2.40.10.220">
    <property type="entry name" value="predicted glycosyltransferase like domains"/>
    <property type="match status" value="1"/>
</dbReference>
<keyword evidence="5" id="KW-1185">Reference proteome</keyword>
<dbReference type="InterPro" id="IPR009875">
    <property type="entry name" value="PilZ_domain"/>
</dbReference>
<reference evidence="4 5" key="1">
    <citation type="submission" date="2018-01" db="EMBL/GenBank/DDBJ databases">
        <title>Complete genome sequencing of Sporolactobacillus terrae DLG3.</title>
        <authorList>
            <person name="Nam Y.-D."/>
            <person name="Kang J."/>
            <person name="Chung W.-H."/>
        </authorList>
    </citation>
    <scope>NUCLEOTIDE SEQUENCE [LARGE SCALE GENOMIC DNA]</scope>
    <source>
        <strain evidence="4 5">DLG3</strain>
    </source>
</reference>
<name>A0A410D785_9BACL</name>
<dbReference type="Proteomes" id="UP000326951">
    <property type="component" value="Chromosome"/>
</dbReference>
<gene>
    <name evidence="4" type="ORF">C0674_04560</name>
    <name evidence="3" type="ORF">St703_09280</name>
</gene>
<dbReference type="EMBL" id="AP021853">
    <property type="protein sequence ID" value="BBN98223.1"/>
    <property type="molecule type" value="Genomic_DNA"/>
</dbReference>
<dbReference type="GO" id="GO:0035438">
    <property type="term" value="F:cyclic-di-GMP binding"/>
    <property type="evidence" value="ECO:0007669"/>
    <property type="project" value="InterPro"/>
</dbReference>
<proteinExistence type="predicted"/>
<evidence type="ECO:0000313" key="3">
    <source>
        <dbReference type="EMBL" id="BBN98223.1"/>
    </source>
</evidence>
<accession>A0A410D785</accession>
<reference evidence="3 6" key="2">
    <citation type="submission" date="2019-09" db="EMBL/GenBank/DDBJ databases">
        <title>Complete genome sequence of Sporolactobacillus terrae 70-3.</title>
        <authorList>
            <person name="Tanaka N."/>
            <person name="Shiwa Y."/>
            <person name="Fujita N."/>
            <person name="Tanasupawat S."/>
        </authorList>
    </citation>
    <scope>NUCLEOTIDE SEQUENCE [LARGE SCALE GENOMIC DNA]</scope>
    <source>
        <strain evidence="3 6">70-3</strain>
    </source>
</reference>
<organism evidence="3 6">
    <name type="scientific">Sporolactobacillus terrae</name>
    <dbReference type="NCBI Taxonomy" id="269673"/>
    <lineage>
        <taxon>Bacteria</taxon>
        <taxon>Bacillati</taxon>
        <taxon>Bacillota</taxon>
        <taxon>Bacilli</taxon>
        <taxon>Bacillales</taxon>
        <taxon>Sporolactobacillaceae</taxon>
        <taxon>Sporolactobacillus</taxon>
    </lineage>
</organism>
<keyword evidence="1" id="KW-0472">Membrane</keyword>
<evidence type="ECO:0000256" key="1">
    <source>
        <dbReference type="SAM" id="Phobius"/>
    </source>
</evidence>
<feature type="domain" description="PilZ" evidence="2">
    <location>
        <begin position="56"/>
        <end position="168"/>
    </location>
</feature>